<evidence type="ECO:0000313" key="8">
    <source>
        <dbReference type="EMBL" id="MCH6469504.1"/>
    </source>
</evidence>
<dbReference type="InterPro" id="IPR018485">
    <property type="entry name" value="FGGY_C"/>
</dbReference>
<dbReference type="PANTHER" id="PTHR43095:SF5">
    <property type="entry name" value="XYLULOSE KINASE"/>
    <property type="match status" value="1"/>
</dbReference>
<reference evidence="8 9" key="1">
    <citation type="submission" date="2022-03" db="EMBL/GenBank/DDBJ databases">
        <title>Sinomonas sp. isolated from a soil.</title>
        <authorList>
            <person name="Han J."/>
            <person name="Kim D.-U."/>
        </authorList>
    </citation>
    <scope>NUCLEOTIDE SEQUENCE [LARGE SCALE GENOMIC DNA]</scope>
    <source>
        <strain evidence="8 9">5-5</strain>
    </source>
</reference>
<keyword evidence="2" id="KW-0119">Carbohydrate metabolism</keyword>
<keyword evidence="3" id="KW-0808">Transferase</keyword>
<dbReference type="CDD" id="cd07809">
    <property type="entry name" value="ASKHA_NBD_FGGY_BaXK-like"/>
    <property type="match status" value="1"/>
</dbReference>
<keyword evidence="9" id="KW-1185">Reference proteome</keyword>
<evidence type="ECO:0000256" key="5">
    <source>
        <dbReference type="SAM" id="MobiDB-lite"/>
    </source>
</evidence>
<dbReference type="Gene3D" id="3.30.420.40">
    <property type="match status" value="2"/>
</dbReference>
<evidence type="ECO:0000256" key="4">
    <source>
        <dbReference type="ARBA" id="ARBA00022777"/>
    </source>
</evidence>
<sequence>MTREPKPDRGREAILQARTALGIELGSTRIKACVVDADDPSIVLAVGSHEWENEFAEGMWTYSLESVWSGLQSAYAGLVEDAERRHGVRPEAFGAIGVSAMMHGYLAFDGEGDLLVPFRTWRNTTTGLAAGELTGLFGVNIPLRWSVAHLHQAVVDAEAHIPRIRFCTTLAGYVHWRLTGRKVLGVGDASGMFPIDADTKTYDAALAARYDELAGGRVPKLVDLLPEVLVAGQPAGELTPEGARLLDPTGALRPGIALCPPEGDAGTGMVATNSVAPRTGNVSAGTSIFAMVVLERPLAGVHHELDLVATPAGDPVAMVHCNNGASELAAWAGLFGRFAAVAGVALDPDAVYGALFSEALAGEADAGGLLAYNYLAGEPITGLESGRPLVVRTPDSRLSLGNFARAQLYGVFGTLALGMRVLAAEGVGLDRMFAHGGMFRTAGVAQRFLAGALGAPVSVAETASEGGAWGIAVLAAYFSAAQTGAERADLGAWLSRHVFAGFAFETVDPDPEDAAGFAAYLERYRAGLAVEQAASHAIPLKSATPPESDPIPSTEAAAKDATALEGPLA</sequence>
<evidence type="ECO:0000256" key="3">
    <source>
        <dbReference type="ARBA" id="ARBA00022679"/>
    </source>
</evidence>
<dbReference type="InterPro" id="IPR043129">
    <property type="entry name" value="ATPase_NBD"/>
</dbReference>
<dbReference type="Pfam" id="PF02782">
    <property type="entry name" value="FGGY_C"/>
    <property type="match status" value="1"/>
</dbReference>
<comment type="similarity">
    <text evidence="1">Belongs to the FGGY kinase family.</text>
</comment>
<comment type="caution">
    <text evidence="8">The sequence shown here is derived from an EMBL/GenBank/DDBJ whole genome shotgun (WGS) entry which is preliminary data.</text>
</comment>
<proteinExistence type="inferred from homology"/>
<gene>
    <name evidence="8" type="ORF">L0M17_05770</name>
</gene>
<protein>
    <submittedName>
        <fullName evidence="8">FGGY-family carbohydrate kinase</fullName>
    </submittedName>
</protein>
<dbReference type="RefSeq" id="WP_241052748.1">
    <property type="nucleotide sequence ID" value="NZ_JAKZBV010000001.1"/>
</dbReference>
<keyword evidence="4 8" id="KW-0418">Kinase</keyword>
<evidence type="ECO:0000259" key="7">
    <source>
        <dbReference type="Pfam" id="PF02782"/>
    </source>
</evidence>
<dbReference type="PANTHER" id="PTHR43095">
    <property type="entry name" value="SUGAR KINASE"/>
    <property type="match status" value="1"/>
</dbReference>
<feature type="region of interest" description="Disordered" evidence="5">
    <location>
        <begin position="539"/>
        <end position="569"/>
    </location>
</feature>
<dbReference type="Proteomes" id="UP001202922">
    <property type="component" value="Unassembled WGS sequence"/>
</dbReference>
<dbReference type="EMBL" id="JAKZBV010000001">
    <property type="protein sequence ID" value="MCH6469504.1"/>
    <property type="molecule type" value="Genomic_DNA"/>
</dbReference>
<dbReference type="InterPro" id="IPR018484">
    <property type="entry name" value="FGGY_N"/>
</dbReference>
<dbReference type="Pfam" id="PF00370">
    <property type="entry name" value="FGGY_N"/>
    <property type="match status" value="1"/>
</dbReference>
<dbReference type="GO" id="GO:0016301">
    <property type="term" value="F:kinase activity"/>
    <property type="evidence" value="ECO:0007669"/>
    <property type="project" value="UniProtKB-KW"/>
</dbReference>
<evidence type="ECO:0000313" key="9">
    <source>
        <dbReference type="Proteomes" id="UP001202922"/>
    </source>
</evidence>
<evidence type="ECO:0000259" key="6">
    <source>
        <dbReference type="Pfam" id="PF00370"/>
    </source>
</evidence>
<evidence type="ECO:0000256" key="1">
    <source>
        <dbReference type="ARBA" id="ARBA00009156"/>
    </source>
</evidence>
<dbReference type="SUPFAM" id="SSF53067">
    <property type="entry name" value="Actin-like ATPase domain"/>
    <property type="match status" value="2"/>
</dbReference>
<keyword evidence="2" id="KW-0859">Xylose metabolism</keyword>
<accession>A0ABS9TYI1</accession>
<dbReference type="InterPro" id="IPR050406">
    <property type="entry name" value="FGGY_Carb_Kinase"/>
</dbReference>
<feature type="domain" description="Carbohydrate kinase FGGY C-terminal" evidence="7">
    <location>
        <begin position="281"/>
        <end position="477"/>
    </location>
</feature>
<organism evidence="8 9">
    <name type="scientific">Sinomonas terrae</name>
    <dbReference type="NCBI Taxonomy" id="2908838"/>
    <lineage>
        <taxon>Bacteria</taxon>
        <taxon>Bacillati</taxon>
        <taxon>Actinomycetota</taxon>
        <taxon>Actinomycetes</taxon>
        <taxon>Micrococcales</taxon>
        <taxon>Micrococcaceae</taxon>
        <taxon>Sinomonas</taxon>
    </lineage>
</organism>
<name>A0ABS9TYI1_9MICC</name>
<evidence type="ECO:0000256" key="2">
    <source>
        <dbReference type="ARBA" id="ARBA00022629"/>
    </source>
</evidence>
<feature type="domain" description="Carbohydrate kinase FGGY N-terminal" evidence="6">
    <location>
        <begin position="20"/>
        <end position="245"/>
    </location>
</feature>